<feature type="compositionally biased region" description="Low complexity" evidence="2">
    <location>
        <begin position="2938"/>
        <end position="2980"/>
    </location>
</feature>
<dbReference type="STRING" id="1611254.A0A2G5V9Y8"/>
<feature type="compositionally biased region" description="Pro residues" evidence="2">
    <location>
        <begin position="1176"/>
        <end position="1185"/>
    </location>
</feature>
<proteinExistence type="predicted"/>
<feature type="region of interest" description="Disordered" evidence="2">
    <location>
        <begin position="2514"/>
        <end position="2588"/>
    </location>
</feature>
<dbReference type="EMBL" id="PDUG01000002">
    <property type="protein sequence ID" value="PIC48599.1"/>
    <property type="molecule type" value="Genomic_DNA"/>
</dbReference>
<feature type="region of interest" description="Disordered" evidence="2">
    <location>
        <begin position="2863"/>
        <end position="2919"/>
    </location>
</feature>
<feature type="compositionally biased region" description="Low complexity" evidence="2">
    <location>
        <begin position="2901"/>
        <end position="2919"/>
    </location>
</feature>
<evidence type="ECO:0000256" key="1">
    <source>
        <dbReference type="SAM" id="Coils"/>
    </source>
</evidence>
<feature type="region of interest" description="Disordered" evidence="2">
    <location>
        <begin position="1420"/>
        <end position="1453"/>
    </location>
</feature>
<feature type="compositionally biased region" description="Basic and acidic residues" evidence="2">
    <location>
        <begin position="2600"/>
        <end position="2642"/>
    </location>
</feature>
<organism evidence="3 4">
    <name type="scientific">Caenorhabditis nigoni</name>
    <dbReference type="NCBI Taxonomy" id="1611254"/>
    <lineage>
        <taxon>Eukaryota</taxon>
        <taxon>Metazoa</taxon>
        <taxon>Ecdysozoa</taxon>
        <taxon>Nematoda</taxon>
        <taxon>Chromadorea</taxon>
        <taxon>Rhabditida</taxon>
        <taxon>Rhabditina</taxon>
        <taxon>Rhabditomorpha</taxon>
        <taxon>Rhabditoidea</taxon>
        <taxon>Rhabditidae</taxon>
        <taxon>Peloderinae</taxon>
        <taxon>Caenorhabditis</taxon>
    </lineage>
</organism>
<feature type="coiled-coil region" evidence="1">
    <location>
        <begin position="1231"/>
        <end position="1336"/>
    </location>
</feature>
<keyword evidence="4" id="KW-1185">Reference proteome</keyword>
<feature type="compositionally biased region" description="Basic and acidic residues" evidence="2">
    <location>
        <begin position="2890"/>
        <end position="2900"/>
    </location>
</feature>
<feature type="compositionally biased region" description="Acidic residues" evidence="2">
    <location>
        <begin position="1013"/>
        <end position="1025"/>
    </location>
</feature>
<dbReference type="Proteomes" id="UP000230233">
    <property type="component" value="Chromosome II"/>
</dbReference>
<feature type="coiled-coil region" evidence="1">
    <location>
        <begin position="2742"/>
        <end position="2816"/>
    </location>
</feature>
<feature type="compositionally biased region" description="Basic and acidic residues" evidence="2">
    <location>
        <begin position="2863"/>
        <end position="2872"/>
    </location>
</feature>
<dbReference type="PANTHER" id="PTHR13270">
    <property type="entry name" value="PROTEIN C20ORF116-RELATED"/>
    <property type="match status" value="1"/>
</dbReference>
<feature type="region of interest" description="Disordered" evidence="2">
    <location>
        <begin position="1123"/>
        <end position="1191"/>
    </location>
</feature>
<dbReference type="PANTHER" id="PTHR13270:SF14">
    <property type="entry name" value="SEX DETERMINATION AND DOSAGE COMPENSATION PROTEIN SDC-2"/>
    <property type="match status" value="1"/>
</dbReference>
<feature type="region of interest" description="Disordered" evidence="2">
    <location>
        <begin position="1"/>
        <end position="33"/>
    </location>
</feature>
<feature type="region of interest" description="Disordered" evidence="2">
    <location>
        <begin position="621"/>
        <end position="650"/>
    </location>
</feature>
<accession>A0A2G5V9Y8</accession>
<protein>
    <submittedName>
        <fullName evidence="3">Uncharacterized protein</fullName>
    </submittedName>
</protein>
<feature type="region of interest" description="Disordered" evidence="2">
    <location>
        <begin position="1353"/>
        <end position="1372"/>
    </location>
</feature>
<dbReference type="OrthoDB" id="5826275at2759"/>
<feature type="region of interest" description="Disordered" evidence="2">
    <location>
        <begin position="2931"/>
        <end position="3004"/>
    </location>
</feature>
<feature type="compositionally biased region" description="Acidic residues" evidence="2">
    <location>
        <begin position="2873"/>
        <end position="2889"/>
    </location>
</feature>
<evidence type="ECO:0000256" key="2">
    <source>
        <dbReference type="SAM" id="MobiDB-lite"/>
    </source>
</evidence>
<feature type="compositionally biased region" description="Basic and acidic residues" evidence="2">
    <location>
        <begin position="2559"/>
        <end position="2588"/>
    </location>
</feature>
<evidence type="ECO:0000313" key="3">
    <source>
        <dbReference type="EMBL" id="PIC48599.1"/>
    </source>
</evidence>
<gene>
    <name evidence="3" type="primary">Cnig_chr_II.g7508</name>
    <name evidence="3" type="ORF">B9Z55_007508</name>
</gene>
<feature type="region of interest" description="Disordered" evidence="2">
    <location>
        <begin position="1007"/>
        <end position="1074"/>
    </location>
</feature>
<feature type="compositionally biased region" description="Basic and acidic residues" evidence="2">
    <location>
        <begin position="2992"/>
        <end position="3004"/>
    </location>
</feature>
<keyword evidence="1" id="KW-0175">Coiled coil</keyword>
<sequence length="3004" mass="352240">MSAIESPIEPTESNNDFPIMERSKDSRKRRTRNPSVVIEEAVVGPAAPPRTVRRRRMLRNRKDPMDVGTRRNKLRRHIHAVHGKARPVKFQFRALKIREHRLIHSKRARVTRQIVNHRIHQYHADPEKGKRNVPELTVAETVENFLGTSKTVMQKSGTFHDELVAVGVEYGDSIKMLHFGKSMKKLSCRQKRVKLQQSWWPIKKDEEKEKARQRRGVHSICPYKIKEDPILFKNHWAFCPKENAPLQTIREHYMKNLMRRRATDDVILDSSFFVREFHLPKSSINLRITRSSDIPTVDVPPIMNCGYFPYSAKTVEDKKDYLAARFREAQLEYFNLTYRDIEPWNGFKVATISDTELYNYHRLGKHIHGFFLIWEKEGNRNMDRTKKHANGRYLVDMFNFQCFPLDVDFTKWEHRLRISFDKVSVYNLHLAEILRANKPVFDSLARNPSFFKPLTLKEIVQLMTEQGMSPKDYINKFGKRAFYEWGLEKTNEAYLSAYFIICAGSKIIQKNKKCVLEHPAVLIQGQEAIATMTKDGKVYHMEMKVQPTEILVNLDDWKHSRPIERLLVHGQMTKEEAETTNLITDTPRVDAATEVEEDPKKAIRLDTLTRKELIFVRSRLRGSPPPKLTMKKKKGPPSRPGRKPETLREKGLRKHDFNLPYLASDIESDFEDFLSGDEDYEEEVPKLKRSESSESVFANICKTDSFFDKVSGLYRQKLNPIVHSIAQRKSRKMNRIVKKHILRYRMLNQDGIAFKEMLECYHGNLPKLGSEITRTKKAIRVNGYKRFKVAKVFEKGESAKIDVIGDLLNEMVTHVVAQENVESRAANGMSRMAQRVRMAQRLTIENLKPANTGLPKAPYVAMELLTRKKMNGRRMMEEEKKKLRETVDEQFLEYSSMSDVERKKMDARIRTQQKEMIRNDLEDYEIERTRQLVKKQVFVRFDHRSIQSQVRREEERRTERLVHAERVANAEKEKKELETKRREAEIEIQKTTERRITAILMKAREEQEREGIEDVQEDVQEEEIADQSHRRSAQKEAQENDDPEEKRQRKLEHQRSDSEELRQNADLKRLNDQRNLARRARALEQQIEKLKKRKEMEEVLARRNENLEERRRREDEEEEARALKVNGLDHRYPLDAPGSSADKDSSLDDDEEPNAEKEKIQEDVPEFDFVRSLDPASPPRPPPSPYHDEYEYEDDDDEMTHLAEDAEVRFQLNIRNLLTKSVDLELMREKAKSREKEIKKCVDQIEEMNAELHRLRGTYAIQHKACENVDDDDAEIKLELARETLKNIRQLEEETKELETNLKERNSKMDKLRFKINNLMSEIKNATLNLSFLDMNLEQKQLWDEVRRTVTMEQEGISGPGNRNEGSEGSDNQKGYGNLRFFYICLQVTGRSKNIENRTSRYSKIYQGIFANLHQYQSHRETSAIEPSSIEPMEPRNDSPVIKNPKDPRKRLTRKPSVVIEEAIIGPAAPPKRVRRRLIKQKDPMDVGIRRHKFRRYIHPVHGMARPVKFRFRAITIKEYRHSHQKRVRVTRQIYNHRVHQYHMDPEKGKRNVPELTVAETVENFLEASKTVMPRSQKVHDEIVAVGVEYEDSIKMLHFGRSMKKHSCKQKRANLQKSWWPMKRLEEKARLRRGPQWISMDRPYKINEDPILFKNHWAFCPRKNSPLQTIREVYMKNLMRRRATDDVILDSSFFVREFYLPKSSISLRITRSSDIPEVHVPPIMNCGYFPYSAKTVENKKDYLAARFKEAQLEYFNLTYRDIEPWNGFKVATISDTELYNFHRLGKHLHGFFLVWEKIGKRNMDRTKTHSNGRYLVDMFNFQFFPLDVNFTKWELRLRIAFDKVSVYNLHLAEILRANKPVFDSLARNPSFFKPLTLKEIVQLMTELGMSPKDYINKSGKRAFYEWGLEKTNEAYLSAYFIICSGSKIIQKNKKCVLEHPAVLIQGPSDPYPGQMDIATMTKDGKVYHMEIPKLPTEFLVNLDDWKHNRPIDRVLVHGPMTKEEADTTNLITDTPRVDAATEVKEAPKKAVRLDTMTRKELIFVRSRRHGSPPPKLTMKKKKAPSSKPGRKPDTIQDKMLRKHDFNLPYLASEKLFELQTPKNGRKSTENYVLDILSAGTVPETIFSIESDYEDFLSGDEDYEDERPMLKRSESSESVFASIYKTDSFFDKVSGFYRQKVNPIVHPSARRKSRKMNRIAKKHILRYRMLNQDGIAFKEMLECYHGNLPKLGSEITRTKKAIRVNGYKRFKVAKVFEKGESAKIDVIGDLLKEMVTHVVAQENAESRAANGISRMAQRVRMAQRLTIENLKPANSGLPAAPYVAMELLTRTKMSGRKMLEEEKKKLRRRVHEQYEEYASMSAMEKKEMDVRIRAQQKEIRLEEVEDREVEKERWLNRKQVIVPFDQRTIQAQDRKTERRRLSRLELTKRERIAKNKERESAKLKESGLSVTEFLRQTALEDAERERKEEEEEEERRRRHAVEASRRAMEAKRREEAIEIQKKQDEKITAILMETREERKRIAEEERLRRSAPEDVQEEEVANRRRRRSAQKKVQEEEDPEDKRQRRLEHQRGGSEETRQYADLRSLDHQRRLARRARALKEEKEQLRIEKEMEEVRAQRQEDLRRLKEEQGPRARKAYSLDHRYRSKTPASPSDDDEESSDDEEPADEREKTQEDVPEFEEPSKTATPSPRPAPYHDESEYEDEGEEDADEANDPIAAEARFQLNLRTFMTQSVELDTKRDKAKRREKEIKKCVDQIEEMNAELHRLRSTYAGQLRECENVDDADAAIKLDLARETSKKIRQRNEETKELEANLKERLLKMDELQFKISILMDEVEYATINLSVLDMTPEQTKMWDDVRKLVTMDETSDPKETDEQDTEETSEDSNEPSDDPEHPLGEENHSAPTALSPLSSSRCTSDSSKLLLSYSKIQAIKDSVGRSMSRSTDSRISSSQPPSQDGHSNDATAPRPSTSSSTTAPIASGDGRRRGRKREATRRPKEADKKPRN</sequence>
<name>A0A2G5V9Y8_9PELO</name>
<feature type="compositionally biased region" description="Basic and acidic residues" evidence="2">
    <location>
        <begin position="2514"/>
        <end position="2531"/>
    </location>
</feature>
<reference evidence="4" key="1">
    <citation type="submission" date="2017-10" db="EMBL/GenBank/DDBJ databases">
        <title>Rapid genome shrinkage in a self-fertile nematode reveals novel sperm competition proteins.</title>
        <authorList>
            <person name="Yin D."/>
            <person name="Schwarz E.M."/>
            <person name="Thomas C.G."/>
            <person name="Felde R.L."/>
            <person name="Korf I.F."/>
            <person name="Cutter A.D."/>
            <person name="Schartner C.M."/>
            <person name="Ralston E.J."/>
            <person name="Meyer B.J."/>
            <person name="Haag E.S."/>
        </authorList>
    </citation>
    <scope>NUCLEOTIDE SEQUENCE [LARGE SCALE GENOMIC DNA]</scope>
    <source>
        <strain evidence="4">JU1422</strain>
    </source>
</reference>
<feature type="region of interest" description="Disordered" evidence="2">
    <location>
        <begin position="2453"/>
        <end position="2497"/>
    </location>
</feature>
<feature type="compositionally biased region" description="Basic and acidic residues" evidence="2">
    <location>
        <begin position="1026"/>
        <end position="1072"/>
    </location>
</feature>
<feature type="region of interest" description="Disordered" evidence="2">
    <location>
        <begin position="2046"/>
        <end position="2075"/>
    </location>
</feature>
<feature type="compositionally biased region" description="Acidic residues" evidence="2">
    <location>
        <begin position="2698"/>
        <end position="2712"/>
    </location>
</feature>
<feature type="region of interest" description="Disordered" evidence="2">
    <location>
        <begin position="2600"/>
        <end position="2713"/>
    </location>
</feature>
<feature type="compositionally biased region" description="Acidic residues" evidence="2">
    <location>
        <begin position="2652"/>
        <end position="2666"/>
    </location>
</feature>
<feature type="compositionally biased region" description="Basic and acidic residues" evidence="2">
    <location>
        <begin position="2479"/>
        <end position="2497"/>
    </location>
</feature>
<feature type="coiled-coil region" evidence="1">
    <location>
        <begin position="2335"/>
        <end position="2391"/>
    </location>
</feature>
<comment type="caution">
    <text evidence="3">The sequence shown here is derived from an EMBL/GenBank/DDBJ whole genome shotgun (WGS) entry which is preliminary data.</text>
</comment>
<evidence type="ECO:0000313" key="4">
    <source>
        <dbReference type="Proteomes" id="UP000230233"/>
    </source>
</evidence>